<gene>
    <name evidence="2" type="ORF">H4R34_002164</name>
</gene>
<dbReference type="InterPro" id="IPR039966">
    <property type="entry name" value="C553.12c"/>
</dbReference>
<feature type="transmembrane region" description="Helical" evidence="1">
    <location>
        <begin position="400"/>
        <end position="418"/>
    </location>
</feature>
<dbReference type="PANTHER" id="PTHR40467:SF1">
    <property type="match status" value="1"/>
</dbReference>
<feature type="transmembrane region" description="Helical" evidence="1">
    <location>
        <begin position="484"/>
        <end position="502"/>
    </location>
</feature>
<name>A0A9W8B331_9FUNG</name>
<dbReference type="AlphaFoldDB" id="A0A9W8B331"/>
<feature type="transmembrane region" description="Helical" evidence="1">
    <location>
        <begin position="574"/>
        <end position="593"/>
    </location>
</feature>
<evidence type="ECO:0000313" key="3">
    <source>
        <dbReference type="Proteomes" id="UP001151582"/>
    </source>
</evidence>
<feature type="transmembrane region" description="Helical" evidence="1">
    <location>
        <begin position="150"/>
        <end position="169"/>
    </location>
</feature>
<feature type="transmembrane region" description="Helical" evidence="1">
    <location>
        <begin position="373"/>
        <end position="393"/>
    </location>
</feature>
<keyword evidence="1" id="KW-0812">Transmembrane</keyword>
<sequence length="596" mass="69090">MDYTVIISPDDRASPPVATTDEFSYDYGAHPFQPAVRSSSIHQRDRPHLGLGYTHSYGTFPIPDGAGHVSTPAASDDPPLGFDSPHWDDMMTFRQTRAKLRLSRAWSEAESVLTDHSRLLCEFEATRTDASARTWPVRLAELTNAPWKRFLLLQVMPVVVAVAWCAVPIPDDNRFRWGPSPESTPVMPTRPWSNIHSLAHGASIGPGRPAKMNFWFFLFFFYGGYNACALWLVNQFFRIYALNWWPQSMSAFTANFTTWLSTLVVGAVIYHSTLNLEKFTLTWILLTLTTLLLPVLVSLGVLRSQNRNRHRQALTEFQKIFLAESEWRTPHSYRRFLWFAVTLSITYLALLAGEYLAYLFLSSFPHRWFDGLVYVYAWVATVNILGWIAEWIIDDKIRSWPLVMVYRHYFTMIYFIFYRNLFVQLRSPDQFLLVQIGSSLWVVFIYPLRMSKRVHSFSVRWFGVVRSYEDHVKNISRTFFLRNYAENTTMLAFLASVLILHFGPNARFYPYFSFESTPDNQYTLALTLWASMAIWLSELAVSVATRWVVWLLYGHAIGKEAAKDFQRYPEMVPAMILVIIHVLQDMLFALIHLDFT</sequence>
<feature type="transmembrane region" description="Helical" evidence="1">
    <location>
        <begin position="522"/>
        <end position="553"/>
    </location>
</feature>
<evidence type="ECO:0000313" key="2">
    <source>
        <dbReference type="EMBL" id="KAJ1981205.1"/>
    </source>
</evidence>
<feature type="transmembrane region" description="Helical" evidence="1">
    <location>
        <begin position="430"/>
        <end position="448"/>
    </location>
</feature>
<evidence type="ECO:0000256" key="1">
    <source>
        <dbReference type="SAM" id="Phobius"/>
    </source>
</evidence>
<feature type="transmembrane region" description="Helical" evidence="1">
    <location>
        <begin position="249"/>
        <end position="270"/>
    </location>
</feature>
<keyword evidence="1" id="KW-0472">Membrane</keyword>
<reference evidence="2" key="1">
    <citation type="submission" date="2022-07" db="EMBL/GenBank/DDBJ databases">
        <title>Phylogenomic reconstructions and comparative analyses of Kickxellomycotina fungi.</title>
        <authorList>
            <person name="Reynolds N.K."/>
            <person name="Stajich J.E."/>
            <person name="Barry K."/>
            <person name="Grigoriev I.V."/>
            <person name="Crous P."/>
            <person name="Smith M.E."/>
        </authorList>
    </citation>
    <scope>NUCLEOTIDE SEQUENCE</scope>
    <source>
        <strain evidence="2">RSA 567</strain>
    </source>
</reference>
<accession>A0A9W8B331</accession>
<dbReference type="Proteomes" id="UP001151582">
    <property type="component" value="Unassembled WGS sequence"/>
</dbReference>
<comment type="caution">
    <text evidence="2">The sequence shown here is derived from an EMBL/GenBank/DDBJ whole genome shotgun (WGS) entry which is preliminary data.</text>
</comment>
<feature type="transmembrane region" description="Helical" evidence="1">
    <location>
        <begin position="214"/>
        <end position="237"/>
    </location>
</feature>
<proteinExistence type="predicted"/>
<dbReference type="OrthoDB" id="5541877at2759"/>
<feature type="transmembrane region" description="Helical" evidence="1">
    <location>
        <begin position="336"/>
        <end position="361"/>
    </location>
</feature>
<feature type="transmembrane region" description="Helical" evidence="1">
    <location>
        <begin position="282"/>
        <end position="302"/>
    </location>
</feature>
<dbReference type="PANTHER" id="PTHR40467">
    <property type="match status" value="1"/>
</dbReference>
<keyword evidence="3" id="KW-1185">Reference proteome</keyword>
<protein>
    <submittedName>
        <fullName evidence="2">Uncharacterized protein</fullName>
    </submittedName>
</protein>
<dbReference type="EMBL" id="JANBQB010000134">
    <property type="protein sequence ID" value="KAJ1981205.1"/>
    <property type="molecule type" value="Genomic_DNA"/>
</dbReference>
<keyword evidence="1" id="KW-1133">Transmembrane helix</keyword>
<organism evidence="2 3">
    <name type="scientific">Dimargaris verticillata</name>
    <dbReference type="NCBI Taxonomy" id="2761393"/>
    <lineage>
        <taxon>Eukaryota</taxon>
        <taxon>Fungi</taxon>
        <taxon>Fungi incertae sedis</taxon>
        <taxon>Zoopagomycota</taxon>
        <taxon>Kickxellomycotina</taxon>
        <taxon>Dimargaritomycetes</taxon>
        <taxon>Dimargaritales</taxon>
        <taxon>Dimargaritaceae</taxon>
        <taxon>Dimargaris</taxon>
    </lineage>
</organism>